<evidence type="ECO:0000259" key="4">
    <source>
        <dbReference type="Pfam" id="PF00669"/>
    </source>
</evidence>
<dbReference type="RefSeq" id="WP_191076469.1">
    <property type="nucleotide sequence ID" value="NZ_JACTAG010000002.1"/>
</dbReference>
<keyword evidence="2 3" id="KW-0975">Bacterial flagellum</keyword>
<dbReference type="GO" id="GO:0009288">
    <property type="term" value="C:bacterial-type flagellum"/>
    <property type="evidence" value="ECO:0007669"/>
    <property type="project" value="UniProtKB-SubCell"/>
</dbReference>
<gene>
    <name evidence="6" type="ORF">H9Q16_16310</name>
</gene>
<evidence type="ECO:0000259" key="5">
    <source>
        <dbReference type="Pfam" id="PF00700"/>
    </source>
</evidence>
<evidence type="ECO:0000313" key="7">
    <source>
        <dbReference type="Proteomes" id="UP000635142"/>
    </source>
</evidence>
<dbReference type="Pfam" id="PF00669">
    <property type="entry name" value="Flagellin_N"/>
    <property type="match status" value="1"/>
</dbReference>
<dbReference type="EMBL" id="JACTAG010000002">
    <property type="protein sequence ID" value="MBD3665497.1"/>
    <property type="molecule type" value="Genomic_DNA"/>
</dbReference>
<evidence type="ECO:0000256" key="2">
    <source>
        <dbReference type="ARBA" id="ARBA00023143"/>
    </source>
</evidence>
<protein>
    <recommendedName>
        <fullName evidence="3">Flagellin</fullName>
    </recommendedName>
</protein>
<keyword evidence="7" id="KW-1185">Reference proteome</keyword>
<organism evidence="6 7">
    <name type="scientific">Sulfitobacter aestuariivivens</name>
    <dbReference type="NCBI Taxonomy" id="2766981"/>
    <lineage>
        <taxon>Bacteria</taxon>
        <taxon>Pseudomonadati</taxon>
        <taxon>Pseudomonadota</taxon>
        <taxon>Alphaproteobacteria</taxon>
        <taxon>Rhodobacterales</taxon>
        <taxon>Roseobacteraceae</taxon>
        <taxon>Sulfitobacter</taxon>
    </lineage>
</organism>
<accession>A0A927HF55</accession>
<dbReference type="AlphaFoldDB" id="A0A927HF55"/>
<evidence type="ECO:0000313" key="6">
    <source>
        <dbReference type="EMBL" id="MBD3665497.1"/>
    </source>
</evidence>
<feature type="domain" description="Flagellin N-terminal" evidence="4">
    <location>
        <begin position="4"/>
        <end position="135"/>
    </location>
</feature>
<evidence type="ECO:0000256" key="1">
    <source>
        <dbReference type="ARBA" id="ARBA00005709"/>
    </source>
</evidence>
<dbReference type="Pfam" id="PF00700">
    <property type="entry name" value="Flagellin_C"/>
    <property type="match status" value="1"/>
</dbReference>
<dbReference type="Proteomes" id="UP000635142">
    <property type="component" value="Unassembled WGS sequence"/>
</dbReference>
<keyword evidence="6" id="KW-0282">Flagellum</keyword>
<comment type="subcellular location">
    <subcellularLocation>
        <location evidence="3">Secreted</location>
    </subcellularLocation>
    <subcellularLocation>
        <location evidence="3">Bacterial flagellum</location>
    </subcellularLocation>
</comment>
<proteinExistence type="inferred from homology"/>
<dbReference type="PANTHER" id="PTHR42792">
    <property type="entry name" value="FLAGELLIN"/>
    <property type="match status" value="1"/>
</dbReference>
<comment type="caution">
    <text evidence="6">The sequence shown here is derived from an EMBL/GenBank/DDBJ whole genome shotgun (WGS) entry which is preliminary data.</text>
</comment>
<comment type="similarity">
    <text evidence="1 3">Belongs to the bacterial flagellin family.</text>
</comment>
<dbReference type="InterPro" id="IPR001492">
    <property type="entry name" value="Flagellin"/>
</dbReference>
<dbReference type="GO" id="GO:0005576">
    <property type="term" value="C:extracellular region"/>
    <property type="evidence" value="ECO:0007669"/>
    <property type="project" value="UniProtKB-SubCell"/>
</dbReference>
<sequence length="424" mass="42861">MSSILTNNSAMVALQTLKQINMNLAGTQNAISTGKDIASAKDNSAVWAISKVMSSDVQGFEAISDSLSLGESTVAVAQNGAETVTDLLTEIKGKIVNAQEDNVDRAKIQSDIAALRDQISSVVSAAQFNGLNLLTEGAAVSVLSSLDRAADGSVTTSTIDVARQDLATNQAALAADAVYAAGSGTAGAASATLNATQTQNLAIAGVTAGVAYSIGLTGLDADSSTFTPADYTTSADVTGASEMFYVAKEGDTAADVAAGLEAAWDAFAAENSLDTSILDITATPTGLTATSTQTDGNDTIAVRVDTLTSALDENVASGGLADLGLVDVSTEEGANAALESIEGLIQTAIDGAAAFGSARGRIETQSDFISKLSDSLKSGIGALVDADMEAASARLQALQTQQQLAVQALSIANQSPQTILSLFR</sequence>
<evidence type="ECO:0000256" key="3">
    <source>
        <dbReference type="RuleBase" id="RU362073"/>
    </source>
</evidence>
<name>A0A927HF55_9RHOB</name>
<keyword evidence="3" id="KW-0964">Secreted</keyword>
<dbReference type="GO" id="GO:0005198">
    <property type="term" value="F:structural molecule activity"/>
    <property type="evidence" value="ECO:0007669"/>
    <property type="project" value="UniProtKB-UniRule"/>
</dbReference>
<dbReference type="Gene3D" id="1.20.1330.10">
    <property type="entry name" value="f41 fragment of flagellin, N-terminal domain"/>
    <property type="match status" value="2"/>
</dbReference>
<dbReference type="InterPro" id="IPR046358">
    <property type="entry name" value="Flagellin_C"/>
</dbReference>
<keyword evidence="6" id="KW-0969">Cilium</keyword>
<keyword evidence="6" id="KW-0966">Cell projection</keyword>
<comment type="function">
    <text evidence="3">Flagellin is the subunit protein which polymerizes to form the filaments of bacterial flagella.</text>
</comment>
<dbReference type="SUPFAM" id="SSF64518">
    <property type="entry name" value="Phase 1 flagellin"/>
    <property type="match status" value="1"/>
</dbReference>
<dbReference type="PANTHER" id="PTHR42792:SF2">
    <property type="entry name" value="FLAGELLIN"/>
    <property type="match status" value="1"/>
</dbReference>
<dbReference type="InterPro" id="IPR001029">
    <property type="entry name" value="Flagellin_N"/>
</dbReference>
<reference evidence="6" key="1">
    <citation type="submission" date="2020-08" db="EMBL/GenBank/DDBJ databases">
        <title>Sulfitobacter aestuariivivens sp. nov., isolated from a tidal flat.</title>
        <authorList>
            <person name="Park S."/>
            <person name="Yoon J.-H."/>
        </authorList>
    </citation>
    <scope>NUCLEOTIDE SEQUENCE</scope>
    <source>
        <strain evidence="6">TSTF-M16</strain>
    </source>
</reference>
<feature type="domain" description="Flagellin C-terminal" evidence="5">
    <location>
        <begin position="340"/>
        <end position="423"/>
    </location>
</feature>